<dbReference type="STRING" id="299467.A0A443SK93"/>
<name>A0A443SK93_9ACAR</name>
<proteinExistence type="predicted"/>
<dbReference type="CDD" id="cd00112">
    <property type="entry name" value="LDLa"/>
    <property type="match status" value="1"/>
</dbReference>
<protein>
    <submittedName>
        <fullName evidence="3">Leukocyte tyrosine kinase receptor-like protein</fullName>
    </submittedName>
</protein>
<dbReference type="OrthoDB" id="73209at2759"/>
<dbReference type="InterPro" id="IPR036055">
    <property type="entry name" value="LDL_receptor-like_sf"/>
</dbReference>
<dbReference type="GO" id="GO:0016301">
    <property type="term" value="F:kinase activity"/>
    <property type="evidence" value="ECO:0007669"/>
    <property type="project" value="UniProtKB-KW"/>
</dbReference>
<keyword evidence="3" id="KW-0808">Transferase</keyword>
<dbReference type="VEuPathDB" id="VectorBase:LDEU004082"/>
<dbReference type="AlphaFoldDB" id="A0A443SK93"/>
<dbReference type="Proteomes" id="UP000288716">
    <property type="component" value="Unassembled WGS sequence"/>
</dbReference>
<evidence type="ECO:0000256" key="2">
    <source>
        <dbReference type="PROSITE-ProRule" id="PRU00124"/>
    </source>
</evidence>
<evidence type="ECO:0000313" key="4">
    <source>
        <dbReference type="Proteomes" id="UP000288716"/>
    </source>
</evidence>
<dbReference type="InterPro" id="IPR002172">
    <property type="entry name" value="LDrepeatLR_classA_rpt"/>
</dbReference>
<dbReference type="PROSITE" id="PS50068">
    <property type="entry name" value="LDLRA_2"/>
    <property type="match status" value="1"/>
</dbReference>
<reference evidence="3 4" key="1">
    <citation type="journal article" date="2018" name="Gigascience">
        <title>Genomes of trombidid mites reveal novel predicted allergens and laterally-transferred genes associated with secondary metabolism.</title>
        <authorList>
            <person name="Dong X."/>
            <person name="Chaisiri K."/>
            <person name="Xia D."/>
            <person name="Armstrong S.D."/>
            <person name="Fang Y."/>
            <person name="Donnelly M.J."/>
            <person name="Kadowaki T."/>
            <person name="McGarry J.W."/>
            <person name="Darby A.C."/>
            <person name="Makepeace B.L."/>
        </authorList>
    </citation>
    <scope>NUCLEOTIDE SEQUENCE [LARGE SCALE GENOMIC DNA]</scope>
    <source>
        <strain evidence="3">UoL-UT</strain>
    </source>
</reference>
<dbReference type="PROSITE" id="PS01209">
    <property type="entry name" value="LDLRA_1"/>
    <property type="match status" value="1"/>
</dbReference>
<dbReference type="SUPFAM" id="SSF57424">
    <property type="entry name" value="LDL receptor-like module"/>
    <property type="match status" value="1"/>
</dbReference>
<comment type="caution">
    <text evidence="3">The sequence shown here is derived from an EMBL/GenBank/DDBJ whole genome shotgun (WGS) entry which is preliminary data.</text>
</comment>
<dbReference type="SMART" id="SM00192">
    <property type="entry name" value="LDLa"/>
    <property type="match status" value="1"/>
</dbReference>
<comment type="caution">
    <text evidence="2">Lacks conserved residue(s) required for the propagation of feature annotation.</text>
</comment>
<evidence type="ECO:0000313" key="3">
    <source>
        <dbReference type="EMBL" id="RWS27958.1"/>
    </source>
</evidence>
<keyword evidence="1" id="KW-1015">Disulfide bond</keyword>
<keyword evidence="4" id="KW-1185">Reference proteome</keyword>
<evidence type="ECO:0000256" key="1">
    <source>
        <dbReference type="ARBA" id="ARBA00023157"/>
    </source>
</evidence>
<organism evidence="3 4">
    <name type="scientific">Leptotrombidium deliense</name>
    <dbReference type="NCBI Taxonomy" id="299467"/>
    <lineage>
        <taxon>Eukaryota</taxon>
        <taxon>Metazoa</taxon>
        <taxon>Ecdysozoa</taxon>
        <taxon>Arthropoda</taxon>
        <taxon>Chelicerata</taxon>
        <taxon>Arachnida</taxon>
        <taxon>Acari</taxon>
        <taxon>Acariformes</taxon>
        <taxon>Trombidiformes</taxon>
        <taxon>Prostigmata</taxon>
        <taxon>Anystina</taxon>
        <taxon>Parasitengona</taxon>
        <taxon>Trombiculoidea</taxon>
        <taxon>Trombiculidae</taxon>
        <taxon>Leptotrombidium</taxon>
    </lineage>
</organism>
<keyword evidence="3" id="KW-0675">Receptor</keyword>
<sequence length="308" mass="34923">MTSTDSHSCVFKCKANNKCVSRSQICDIINDCPDGEDETWNCDQLPIGAYCPFKKGSIADCSWSTPSENEPEAQWVVKNEYAATNFRKTHKFNDKAVITSPDFDKIPVYHSQATSAYFNSCEIRFSYFIAQQRCSLSVDIFEKDDRHPHGFNRKELFSKLLKDLKRDAGRWIREKITLPHNLNNKFAIDFIATMGHGSSRYSNVNAGVANVSLSKECFAIDVPRNETRIVHNKSSPVPPSSGFFLIPSSKHIKKYEFTSCGKSGYSIPTHRDCKKEYESKGNADVDVIDQKAWKGFQLWTVPHSGLYT</sequence>
<dbReference type="InterPro" id="IPR023415">
    <property type="entry name" value="LDLR_class-A_CS"/>
</dbReference>
<dbReference type="EMBL" id="NCKV01001656">
    <property type="protein sequence ID" value="RWS27958.1"/>
    <property type="molecule type" value="Genomic_DNA"/>
</dbReference>
<dbReference type="Gene3D" id="2.40.128.620">
    <property type="match status" value="1"/>
</dbReference>
<keyword evidence="3" id="KW-0418">Kinase</keyword>
<accession>A0A443SK93</accession>
<gene>
    <name evidence="3" type="ORF">B4U80_13694</name>
</gene>